<evidence type="ECO:0000256" key="2">
    <source>
        <dbReference type="ARBA" id="ARBA00022692"/>
    </source>
</evidence>
<dbReference type="STRING" id="743788.S8EKA7"/>
<accession>S8EKA7</accession>
<evidence type="ECO:0008006" key="9">
    <source>
        <dbReference type="Google" id="ProtNLM"/>
    </source>
</evidence>
<evidence type="ECO:0000313" key="7">
    <source>
        <dbReference type="EMBL" id="EPT05582.1"/>
    </source>
</evidence>
<evidence type="ECO:0000313" key="8">
    <source>
        <dbReference type="Proteomes" id="UP000015241"/>
    </source>
</evidence>
<feature type="non-terminal residue" evidence="7">
    <location>
        <position position="1"/>
    </location>
</feature>
<keyword evidence="2" id="KW-0812">Transmembrane</keyword>
<comment type="subcellular location">
    <subcellularLocation>
        <location evidence="1">Mitochondrion inner membrane</location>
    </subcellularLocation>
</comment>
<dbReference type="GO" id="GO:0001405">
    <property type="term" value="C:PAM complex, Tim23 associated import motor"/>
    <property type="evidence" value="ECO:0007669"/>
    <property type="project" value="TreeGrafter"/>
</dbReference>
<reference evidence="7 8" key="1">
    <citation type="journal article" date="2012" name="Science">
        <title>The Paleozoic origin of enzymatic lignin decomposition reconstructed from 31 fungal genomes.</title>
        <authorList>
            <person name="Floudas D."/>
            <person name="Binder M."/>
            <person name="Riley R."/>
            <person name="Barry K."/>
            <person name="Blanchette R.A."/>
            <person name="Henrissat B."/>
            <person name="Martinez A.T."/>
            <person name="Otillar R."/>
            <person name="Spatafora J.W."/>
            <person name="Yadav J.S."/>
            <person name="Aerts A."/>
            <person name="Benoit I."/>
            <person name="Boyd A."/>
            <person name="Carlson A."/>
            <person name="Copeland A."/>
            <person name="Coutinho P.M."/>
            <person name="de Vries R.P."/>
            <person name="Ferreira P."/>
            <person name="Findley K."/>
            <person name="Foster B."/>
            <person name="Gaskell J."/>
            <person name="Glotzer D."/>
            <person name="Gorecki P."/>
            <person name="Heitman J."/>
            <person name="Hesse C."/>
            <person name="Hori C."/>
            <person name="Igarashi K."/>
            <person name="Jurgens J.A."/>
            <person name="Kallen N."/>
            <person name="Kersten P."/>
            <person name="Kohler A."/>
            <person name="Kuees U."/>
            <person name="Kumar T.K.A."/>
            <person name="Kuo A."/>
            <person name="LaButti K."/>
            <person name="Larrondo L.F."/>
            <person name="Lindquist E."/>
            <person name="Ling A."/>
            <person name="Lombard V."/>
            <person name="Lucas S."/>
            <person name="Lundell T."/>
            <person name="Martin R."/>
            <person name="McLaughlin D.J."/>
            <person name="Morgenstern I."/>
            <person name="Morin E."/>
            <person name="Murat C."/>
            <person name="Nagy L.G."/>
            <person name="Nolan M."/>
            <person name="Ohm R.A."/>
            <person name="Patyshakuliyeva A."/>
            <person name="Rokas A."/>
            <person name="Ruiz-Duenas F.J."/>
            <person name="Sabat G."/>
            <person name="Salamov A."/>
            <person name="Samejima M."/>
            <person name="Schmutz J."/>
            <person name="Slot J.C."/>
            <person name="St John F."/>
            <person name="Stenlid J."/>
            <person name="Sun H."/>
            <person name="Sun S."/>
            <person name="Syed K."/>
            <person name="Tsang A."/>
            <person name="Wiebenga A."/>
            <person name="Young D."/>
            <person name="Pisabarro A."/>
            <person name="Eastwood D.C."/>
            <person name="Martin F."/>
            <person name="Cullen D."/>
            <person name="Grigoriev I.V."/>
            <person name="Hibbett D.S."/>
        </authorList>
    </citation>
    <scope>NUCLEOTIDE SEQUENCE</scope>
    <source>
        <strain evidence="8">FP-58527</strain>
    </source>
</reference>
<dbReference type="Gene3D" id="1.10.287.110">
    <property type="entry name" value="DnaJ domain"/>
    <property type="match status" value="1"/>
</dbReference>
<evidence type="ECO:0000256" key="5">
    <source>
        <dbReference type="ARBA" id="ARBA00023128"/>
    </source>
</evidence>
<dbReference type="GO" id="GO:0001671">
    <property type="term" value="F:ATPase activator activity"/>
    <property type="evidence" value="ECO:0007669"/>
    <property type="project" value="TreeGrafter"/>
</dbReference>
<dbReference type="PANTHER" id="PTHR12763:SF28">
    <property type="entry name" value="GEO10507P1-RELATED"/>
    <property type="match status" value="1"/>
</dbReference>
<dbReference type="SUPFAM" id="SSF46565">
    <property type="entry name" value="Chaperone J-domain"/>
    <property type="match status" value="1"/>
</dbReference>
<dbReference type="PANTHER" id="PTHR12763">
    <property type="match status" value="1"/>
</dbReference>
<dbReference type="Proteomes" id="UP000015241">
    <property type="component" value="Unassembled WGS sequence"/>
</dbReference>
<feature type="non-terminal residue" evidence="7">
    <location>
        <position position="75"/>
    </location>
</feature>
<dbReference type="InterPro" id="IPR036869">
    <property type="entry name" value="J_dom_sf"/>
</dbReference>
<dbReference type="InParanoid" id="S8EKA7"/>
<keyword evidence="8" id="KW-1185">Reference proteome</keyword>
<gene>
    <name evidence="7" type="ORF">FOMPIDRAFT_1082749</name>
</gene>
<organism evidence="7 8">
    <name type="scientific">Fomitopsis schrenkii</name>
    <name type="common">Brown rot fungus</name>
    <dbReference type="NCBI Taxonomy" id="2126942"/>
    <lineage>
        <taxon>Eukaryota</taxon>
        <taxon>Fungi</taxon>
        <taxon>Dikarya</taxon>
        <taxon>Basidiomycota</taxon>
        <taxon>Agaricomycotina</taxon>
        <taxon>Agaricomycetes</taxon>
        <taxon>Polyporales</taxon>
        <taxon>Fomitopsis</taxon>
    </lineage>
</organism>
<dbReference type="OrthoDB" id="240298at2759"/>
<keyword evidence="6" id="KW-0472">Membrane</keyword>
<evidence type="ECO:0000256" key="3">
    <source>
        <dbReference type="ARBA" id="ARBA00022792"/>
    </source>
</evidence>
<keyword evidence="4" id="KW-1133">Transmembrane helix</keyword>
<keyword evidence="5" id="KW-0496">Mitochondrion</keyword>
<evidence type="ECO:0000256" key="6">
    <source>
        <dbReference type="ARBA" id="ARBA00023136"/>
    </source>
</evidence>
<dbReference type="GO" id="GO:0030150">
    <property type="term" value="P:protein import into mitochondrial matrix"/>
    <property type="evidence" value="ECO:0007669"/>
    <property type="project" value="TreeGrafter"/>
</dbReference>
<dbReference type="AlphaFoldDB" id="S8EKA7"/>
<dbReference type="HOGENOM" id="CLU_017633_13_5_1"/>
<sequence>RAGQRAAEQRRVASRQRHDVDRKEAIAILGLKDGPQLTIRFTEAHRHIMIANYPDRGGSPYLASRINEANDSFEK</sequence>
<evidence type="ECO:0000256" key="4">
    <source>
        <dbReference type="ARBA" id="ARBA00022989"/>
    </source>
</evidence>
<dbReference type="eggNOG" id="KOG0723">
    <property type="taxonomic scope" value="Eukaryota"/>
</dbReference>
<evidence type="ECO:0000256" key="1">
    <source>
        <dbReference type="ARBA" id="ARBA00004273"/>
    </source>
</evidence>
<dbReference type="EMBL" id="KE504123">
    <property type="protein sequence ID" value="EPT05582.1"/>
    <property type="molecule type" value="Genomic_DNA"/>
</dbReference>
<proteinExistence type="predicted"/>
<name>S8EKA7_FOMSC</name>
<protein>
    <recommendedName>
        <fullName evidence="9">J domain-containing protein</fullName>
    </recommendedName>
</protein>
<keyword evidence="3" id="KW-0999">Mitochondrion inner membrane</keyword>